<gene>
    <name evidence="2" type="ORF">NC653_001444</name>
</gene>
<dbReference type="InterPro" id="IPR013601">
    <property type="entry name" value="FAE1_typ3_polyketide_synth"/>
</dbReference>
<comment type="caution">
    <text evidence="2">The sequence shown here is derived from an EMBL/GenBank/DDBJ whole genome shotgun (WGS) entry which is preliminary data.</text>
</comment>
<organism evidence="2 3">
    <name type="scientific">Populus alba x Populus x berolinensis</name>
    <dbReference type="NCBI Taxonomy" id="444605"/>
    <lineage>
        <taxon>Eukaryota</taxon>
        <taxon>Viridiplantae</taxon>
        <taxon>Streptophyta</taxon>
        <taxon>Embryophyta</taxon>
        <taxon>Tracheophyta</taxon>
        <taxon>Spermatophyta</taxon>
        <taxon>Magnoliopsida</taxon>
        <taxon>eudicotyledons</taxon>
        <taxon>Gunneridae</taxon>
        <taxon>Pentapetalae</taxon>
        <taxon>rosids</taxon>
        <taxon>fabids</taxon>
        <taxon>Malpighiales</taxon>
        <taxon>Salicaceae</taxon>
        <taxon>Saliceae</taxon>
        <taxon>Populus</taxon>
    </lineage>
</organism>
<protein>
    <recommendedName>
        <fullName evidence="1">FAE domain-containing protein</fullName>
    </recommendedName>
</protein>
<proteinExistence type="predicted"/>
<keyword evidence="3" id="KW-1185">Reference proteome</keyword>
<dbReference type="GO" id="GO:0016020">
    <property type="term" value="C:membrane"/>
    <property type="evidence" value="ECO:0007669"/>
    <property type="project" value="InterPro"/>
</dbReference>
<feature type="domain" description="FAE" evidence="1">
    <location>
        <begin position="1"/>
        <end position="42"/>
    </location>
</feature>
<dbReference type="AlphaFoldDB" id="A0AAD6RLG2"/>
<evidence type="ECO:0000313" key="3">
    <source>
        <dbReference type="Proteomes" id="UP001164929"/>
    </source>
</evidence>
<evidence type="ECO:0000313" key="2">
    <source>
        <dbReference type="EMBL" id="KAJ7011012.1"/>
    </source>
</evidence>
<dbReference type="GO" id="GO:0016747">
    <property type="term" value="F:acyltransferase activity, transferring groups other than amino-acyl groups"/>
    <property type="evidence" value="ECO:0007669"/>
    <property type="project" value="InterPro"/>
</dbReference>
<reference evidence="2 3" key="1">
    <citation type="journal article" date="2023" name="Mol. Ecol. Resour.">
        <title>Chromosome-level genome assembly of a triploid poplar Populus alba 'Berolinensis'.</title>
        <authorList>
            <person name="Chen S."/>
            <person name="Yu Y."/>
            <person name="Wang X."/>
            <person name="Wang S."/>
            <person name="Zhang T."/>
            <person name="Zhou Y."/>
            <person name="He R."/>
            <person name="Meng N."/>
            <person name="Wang Y."/>
            <person name="Liu W."/>
            <person name="Liu Z."/>
            <person name="Liu J."/>
            <person name="Guo Q."/>
            <person name="Huang H."/>
            <person name="Sederoff R.R."/>
            <person name="Wang G."/>
            <person name="Qu G."/>
            <person name="Chen S."/>
        </authorList>
    </citation>
    <scope>NUCLEOTIDE SEQUENCE [LARGE SCALE GENOMIC DNA]</scope>
    <source>
        <strain evidence="2">SC-2020</strain>
    </source>
</reference>
<dbReference type="EMBL" id="JAQIZT010000001">
    <property type="protein sequence ID" value="KAJ7011012.1"/>
    <property type="molecule type" value="Genomic_DNA"/>
</dbReference>
<dbReference type="Pfam" id="PF08392">
    <property type="entry name" value="FAE1_CUT1_RppA"/>
    <property type="match status" value="1"/>
</dbReference>
<accession>A0AAD6RLG2</accession>
<evidence type="ECO:0000259" key="1">
    <source>
        <dbReference type="Pfam" id="PF08392"/>
    </source>
</evidence>
<dbReference type="GO" id="GO:0006633">
    <property type="term" value="P:fatty acid biosynthetic process"/>
    <property type="evidence" value="ECO:0007669"/>
    <property type="project" value="InterPro"/>
</dbReference>
<name>A0AAD6RLG2_9ROSI</name>
<sequence length="78" mass="9050">MGFGASVVIVDIIKQLFETYKNPLAIALSTESIGPNWYSGKLIKSVLERLNAFMSFSPQVYLETWQIILVRWPWPWYP</sequence>
<dbReference type="Proteomes" id="UP001164929">
    <property type="component" value="Chromosome 1"/>
</dbReference>